<reference evidence="1" key="1">
    <citation type="submission" date="2021-01" db="EMBL/GenBank/DDBJ databases">
        <authorList>
            <person name="Corre E."/>
            <person name="Pelletier E."/>
            <person name="Niang G."/>
            <person name="Scheremetjew M."/>
            <person name="Finn R."/>
            <person name="Kale V."/>
            <person name="Holt S."/>
            <person name="Cochrane G."/>
            <person name="Meng A."/>
            <person name="Brown T."/>
            <person name="Cohen L."/>
        </authorList>
    </citation>
    <scope>NUCLEOTIDE SEQUENCE</scope>
    <source>
        <strain evidence="1">RCC1130</strain>
    </source>
</reference>
<gene>
    <name evidence="1" type="ORF">CLEP1334_LOCUS22601</name>
</gene>
<dbReference type="EMBL" id="HBER01044972">
    <property type="protein sequence ID" value="CAD8547311.1"/>
    <property type="molecule type" value="Transcribed_RNA"/>
</dbReference>
<proteinExistence type="predicted"/>
<sequence length="360" mass="39162">MYSPVGAAGARSFRVLPLDFVPPAGSYWLHVAGDSTLQRGEKEDLVLLLSNDSSAVTRAQRIVCLWPWANRSRASLEACGSPRAIGNAKTGDAVNLLSWRLPHGGVLHVSYHAATGMAGTNPQYGRCNASDLHARVPVPGRHGSLWLACNASRGVGAAEWLALGSQGEAFTGRPQPDAIVLNFALHAVGDPSLCGEGVERYHQLWSFLLASVRSVYAGLLVWHTGFLTHFDDVQAQGAVQHKQEAGYPASARRIASSWKCRTTDRLHLLADAIRPLMRRHGVETVDGLEISAPWPEATRDNRHFDGGKRNFMRQGVSIAALNEVLNLLSRAATQNRSGASSHYLENYLENTHRLNEIQSA</sequence>
<accession>A0A7S0JC13</accession>
<dbReference type="AlphaFoldDB" id="A0A7S0JC13"/>
<organism evidence="1">
    <name type="scientific">Calcidiscus leptoporus</name>
    <dbReference type="NCBI Taxonomy" id="127549"/>
    <lineage>
        <taxon>Eukaryota</taxon>
        <taxon>Haptista</taxon>
        <taxon>Haptophyta</taxon>
        <taxon>Prymnesiophyceae</taxon>
        <taxon>Coccolithales</taxon>
        <taxon>Calcidiscaceae</taxon>
        <taxon>Calcidiscus</taxon>
    </lineage>
</organism>
<protein>
    <submittedName>
        <fullName evidence="1">Uncharacterized protein</fullName>
    </submittedName>
</protein>
<evidence type="ECO:0000313" key="1">
    <source>
        <dbReference type="EMBL" id="CAD8547311.1"/>
    </source>
</evidence>
<name>A0A7S0JC13_9EUKA</name>